<proteinExistence type="predicted"/>
<gene>
    <name evidence="1" type="ORF">CCAP1982_LOCUS8698</name>
</gene>
<name>A0A811UQY4_CERCA</name>
<accession>A0A811UQY4</accession>
<dbReference type="AlphaFoldDB" id="A0A811UQY4"/>
<dbReference type="EMBL" id="CAJHJT010000012">
    <property type="protein sequence ID" value="CAD7000206.1"/>
    <property type="molecule type" value="Genomic_DNA"/>
</dbReference>
<evidence type="ECO:0000313" key="2">
    <source>
        <dbReference type="Proteomes" id="UP000606786"/>
    </source>
</evidence>
<reference evidence="1" key="1">
    <citation type="submission" date="2020-11" db="EMBL/GenBank/DDBJ databases">
        <authorList>
            <person name="Whitehead M."/>
        </authorList>
    </citation>
    <scope>NUCLEOTIDE SEQUENCE</scope>
    <source>
        <strain evidence="1">EGII</strain>
    </source>
</reference>
<dbReference type="Proteomes" id="UP000606786">
    <property type="component" value="Unassembled WGS sequence"/>
</dbReference>
<evidence type="ECO:0000313" key="1">
    <source>
        <dbReference type="EMBL" id="CAD7000206.1"/>
    </source>
</evidence>
<organism evidence="1 2">
    <name type="scientific">Ceratitis capitata</name>
    <name type="common">Mediterranean fruit fly</name>
    <name type="synonym">Tephritis capitata</name>
    <dbReference type="NCBI Taxonomy" id="7213"/>
    <lineage>
        <taxon>Eukaryota</taxon>
        <taxon>Metazoa</taxon>
        <taxon>Ecdysozoa</taxon>
        <taxon>Arthropoda</taxon>
        <taxon>Hexapoda</taxon>
        <taxon>Insecta</taxon>
        <taxon>Pterygota</taxon>
        <taxon>Neoptera</taxon>
        <taxon>Endopterygota</taxon>
        <taxon>Diptera</taxon>
        <taxon>Brachycera</taxon>
        <taxon>Muscomorpha</taxon>
        <taxon>Tephritoidea</taxon>
        <taxon>Tephritidae</taxon>
        <taxon>Ceratitis</taxon>
        <taxon>Ceratitis</taxon>
    </lineage>
</organism>
<protein>
    <submittedName>
        <fullName evidence="1">(Mediterranean fruit fly) hypothetical protein</fullName>
    </submittedName>
</protein>
<comment type="caution">
    <text evidence="1">The sequence shown here is derived from an EMBL/GenBank/DDBJ whole genome shotgun (WGS) entry which is preliminary data.</text>
</comment>
<keyword evidence="2" id="KW-1185">Reference proteome</keyword>
<sequence>MGWKLDKIESDLEPYNVWGPDLRKANRLNFGELMKVIVYGLTMSKRAAIFLGGSSGSGDQERSRSALWLNGAPEKVECIASTHEGFQRLQLSLIVEEDRNLTASVTFLV</sequence>